<dbReference type="SUPFAM" id="SSF51219">
    <property type="entry name" value="TRAP-like"/>
    <property type="match status" value="1"/>
</dbReference>
<evidence type="ECO:0000313" key="1">
    <source>
        <dbReference type="EMBL" id="UXE63133.1"/>
    </source>
</evidence>
<name>A0A977PYB3_9CYAN</name>
<dbReference type="Proteomes" id="UP001065613">
    <property type="component" value="Chromosome"/>
</dbReference>
<dbReference type="InterPro" id="IPR036983">
    <property type="entry name" value="AIM24_sf"/>
</dbReference>
<proteinExistence type="predicted"/>
<dbReference type="NCBIfam" id="TIGR00266">
    <property type="entry name" value="TIGR00266 family protein"/>
    <property type="match status" value="1"/>
</dbReference>
<dbReference type="InterPro" id="IPR002838">
    <property type="entry name" value="AIM24"/>
</dbReference>
<dbReference type="PANTHER" id="PTHR43657:SF1">
    <property type="entry name" value="ALTERED INHERITANCE OF MITOCHONDRIA PROTEIN 24, MITOCHONDRIAL"/>
    <property type="match status" value="1"/>
</dbReference>
<protein>
    <submittedName>
        <fullName evidence="1">TIGR00266 family protein</fullName>
    </submittedName>
</protein>
<organism evidence="1">
    <name type="scientific">Woronichinia naegeliana WA131</name>
    <dbReference type="NCBI Taxonomy" id="2824559"/>
    <lineage>
        <taxon>Bacteria</taxon>
        <taxon>Bacillati</taxon>
        <taxon>Cyanobacteriota</taxon>
        <taxon>Cyanophyceae</taxon>
        <taxon>Synechococcales</taxon>
        <taxon>Coelosphaeriaceae</taxon>
        <taxon>Woronichinia</taxon>
    </lineage>
</organism>
<reference evidence="1" key="1">
    <citation type="submission" date="2021-04" db="EMBL/GenBank/DDBJ databases">
        <title>Genome sequence of Woronichinia naegeliana from Washington state freshwater lake bloom.</title>
        <authorList>
            <person name="Dreher T.W."/>
        </authorList>
    </citation>
    <scope>NUCLEOTIDE SEQUENCE</scope>
    <source>
        <strain evidence="1">WA131</strain>
    </source>
</reference>
<dbReference type="AlphaFoldDB" id="A0A977PYB3"/>
<dbReference type="KEGG" id="wna:KA717_10970"/>
<sequence length="209" mass="23067">MLSITLQPGERIATAVGNLVSMDAGIVVSQQMAGDLIIALLRWCLGPNPFWMTVYHNPTEEPLTIILSKSLPGDIVRLDITKSALCLQPNVLLAHTGGIRLGIQWLGWSSWFAGEGLVGLKLYGRGRVFIGSYGRFAQYQVYQRFIVEQRHLLAYSSKLRIKVDFPKGLVGSKLSGEGIVSQLLGGGIVYLQSHSRSGLTRYLFTKFRS</sequence>
<dbReference type="InterPro" id="IPR016031">
    <property type="entry name" value="Trp_RNA-bd_attenuator-like_dom"/>
</dbReference>
<gene>
    <name evidence="1" type="ORF">KA717_10970</name>
</gene>
<accession>A0A977PYB3</accession>
<dbReference type="Gene3D" id="3.60.160.10">
    <property type="entry name" value="Mitochondrial biogenesis AIM24"/>
    <property type="match status" value="1"/>
</dbReference>
<dbReference type="EMBL" id="CP073041">
    <property type="protein sequence ID" value="UXE63133.1"/>
    <property type="molecule type" value="Genomic_DNA"/>
</dbReference>
<dbReference type="PANTHER" id="PTHR43657">
    <property type="entry name" value="TRYPTOPHAN RNA-BINDING ATTENUATOR PROTEIN-LIKE PROTEIN"/>
    <property type="match status" value="1"/>
</dbReference>
<dbReference type="Pfam" id="PF01987">
    <property type="entry name" value="AIM24"/>
    <property type="match status" value="1"/>
</dbReference>